<sequence length="93" mass="10487">MRTSGMRLGATAPMRTSGTRLGSDSYYFSLFHMLFFVLLLFLFYFVGFEIYLGFCLILLCFDLRKYLAAMVVVVVGGCFGGCRSVVSFLVFID</sequence>
<name>A0A803RCE4_CANSA</name>
<keyword evidence="1" id="KW-1133">Transmembrane helix</keyword>
<keyword evidence="1" id="KW-0472">Membrane</keyword>
<protein>
    <recommendedName>
        <fullName evidence="4">NADH dehydrogenase subunit 4L</fullName>
    </recommendedName>
</protein>
<evidence type="ECO:0000256" key="1">
    <source>
        <dbReference type="SAM" id="Phobius"/>
    </source>
</evidence>
<reference evidence="2" key="1">
    <citation type="submission" date="2018-11" db="EMBL/GenBank/DDBJ databases">
        <authorList>
            <person name="Grassa J C."/>
        </authorList>
    </citation>
    <scope>NUCLEOTIDE SEQUENCE [LARGE SCALE GENOMIC DNA]</scope>
</reference>
<feature type="transmembrane region" description="Helical" evidence="1">
    <location>
        <begin position="66"/>
        <end position="92"/>
    </location>
</feature>
<feature type="transmembrane region" description="Helical" evidence="1">
    <location>
        <begin position="26"/>
        <end position="59"/>
    </location>
</feature>
<dbReference type="Gramene" id="novel_model_89_5bd9a17a">
    <property type="protein sequence ID" value="cds.novel_model_89_5bd9a17a"/>
    <property type="gene ID" value="novel_gene_51_5bd9a17a"/>
</dbReference>
<accession>A0A803RCE4</accession>
<dbReference type="EMBL" id="UZAU01000002">
    <property type="status" value="NOT_ANNOTATED_CDS"/>
    <property type="molecule type" value="Genomic_DNA"/>
</dbReference>
<evidence type="ECO:0008006" key="4">
    <source>
        <dbReference type="Google" id="ProtNLM"/>
    </source>
</evidence>
<dbReference type="AlphaFoldDB" id="A0A803RCE4"/>
<dbReference type="Proteomes" id="UP000596661">
    <property type="component" value="Chromosome 1"/>
</dbReference>
<proteinExistence type="predicted"/>
<evidence type="ECO:0000313" key="2">
    <source>
        <dbReference type="EnsemblPlants" id="cds.novel_model_89_5bd9a17a"/>
    </source>
</evidence>
<organism evidence="2 3">
    <name type="scientific">Cannabis sativa</name>
    <name type="common">Hemp</name>
    <name type="synonym">Marijuana</name>
    <dbReference type="NCBI Taxonomy" id="3483"/>
    <lineage>
        <taxon>Eukaryota</taxon>
        <taxon>Viridiplantae</taxon>
        <taxon>Streptophyta</taxon>
        <taxon>Embryophyta</taxon>
        <taxon>Tracheophyta</taxon>
        <taxon>Spermatophyta</taxon>
        <taxon>Magnoliopsida</taxon>
        <taxon>eudicotyledons</taxon>
        <taxon>Gunneridae</taxon>
        <taxon>Pentapetalae</taxon>
        <taxon>rosids</taxon>
        <taxon>fabids</taxon>
        <taxon>Rosales</taxon>
        <taxon>Cannabaceae</taxon>
        <taxon>Cannabis</taxon>
    </lineage>
</organism>
<dbReference type="EnsemblPlants" id="novel_model_89_5bd9a17a">
    <property type="protein sequence ID" value="cds.novel_model_89_5bd9a17a"/>
    <property type="gene ID" value="novel_gene_51_5bd9a17a"/>
</dbReference>
<evidence type="ECO:0000313" key="3">
    <source>
        <dbReference type="Proteomes" id="UP000596661"/>
    </source>
</evidence>
<keyword evidence="1" id="KW-0812">Transmembrane</keyword>
<keyword evidence="3" id="KW-1185">Reference proteome</keyword>
<reference evidence="2" key="2">
    <citation type="submission" date="2021-03" db="UniProtKB">
        <authorList>
            <consortium name="EnsemblPlants"/>
        </authorList>
    </citation>
    <scope>IDENTIFICATION</scope>
</reference>